<evidence type="ECO:0000256" key="4">
    <source>
        <dbReference type="ARBA" id="ARBA00022475"/>
    </source>
</evidence>
<dbReference type="InterPro" id="IPR003838">
    <property type="entry name" value="ABC3_permease_C"/>
</dbReference>
<feature type="transmembrane region" description="Helical" evidence="8">
    <location>
        <begin position="31"/>
        <end position="58"/>
    </location>
</feature>
<name>A0ABU7LLS8_9PROT</name>
<organism evidence="11 12">
    <name type="scientific">Hyphobacterium lacteum</name>
    <dbReference type="NCBI Taxonomy" id="3116575"/>
    <lineage>
        <taxon>Bacteria</taxon>
        <taxon>Pseudomonadati</taxon>
        <taxon>Pseudomonadota</taxon>
        <taxon>Alphaproteobacteria</taxon>
        <taxon>Maricaulales</taxon>
        <taxon>Maricaulaceae</taxon>
        <taxon>Hyphobacterium</taxon>
    </lineage>
</organism>
<feature type="transmembrane region" description="Helical" evidence="8">
    <location>
        <begin position="401"/>
        <end position="421"/>
    </location>
</feature>
<dbReference type="PANTHER" id="PTHR30489:SF0">
    <property type="entry name" value="LIPOPROTEIN-RELEASING SYSTEM TRANSMEMBRANE PROTEIN LOLE"/>
    <property type="match status" value="1"/>
</dbReference>
<dbReference type="EMBL" id="JAZDRP010000001">
    <property type="protein sequence ID" value="MEE2524888.1"/>
    <property type="molecule type" value="Genomic_DNA"/>
</dbReference>
<gene>
    <name evidence="11" type="ORF">V0U79_00800</name>
</gene>
<evidence type="ECO:0000256" key="2">
    <source>
        <dbReference type="ARBA" id="ARBA00005236"/>
    </source>
</evidence>
<protein>
    <submittedName>
        <fullName evidence="11">Lipoprotein-releasing ABC transporter permease subunit</fullName>
    </submittedName>
</protein>
<evidence type="ECO:0000256" key="7">
    <source>
        <dbReference type="ARBA" id="ARBA00023136"/>
    </source>
</evidence>
<keyword evidence="3" id="KW-0813">Transport</keyword>
<evidence type="ECO:0000313" key="11">
    <source>
        <dbReference type="EMBL" id="MEE2524888.1"/>
    </source>
</evidence>
<evidence type="ECO:0000256" key="8">
    <source>
        <dbReference type="SAM" id="Phobius"/>
    </source>
</evidence>
<feature type="transmembrane region" description="Helical" evidence="8">
    <location>
        <begin position="337"/>
        <end position="364"/>
    </location>
</feature>
<keyword evidence="11" id="KW-0449">Lipoprotein</keyword>
<evidence type="ECO:0000256" key="1">
    <source>
        <dbReference type="ARBA" id="ARBA00004651"/>
    </source>
</evidence>
<dbReference type="Pfam" id="PF12704">
    <property type="entry name" value="MacB_PCD"/>
    <property type="match status" value="1"/>
</dbReference>
<evidence type="ECO:0000256" key="5">
    <source>
        <dbReference type="ARBA" id="ARBA00022692"/>
    </source>
</evidence>
<keyword evidence="12" id="KW-1185">Reference proteome</keyword>
<comment type="similarity">
    <text evidence="2">Belongs to the ABC-4 integral membrane protein family. LolC/E subfamily.</text>
</comment>
<feature type="transmembrane region" description="Helical" evidence="8">
    <location>
        <begin position="291"/>
        <end position="316"/>
    </location>
</feature>
<dbReference type="RefSeq" id="WP_330197554.1">
    <property type="nucleotide sequence ID" value="NZ_JAZDRP010000001.1"/>
</dbReference>
<keyword evidence="7 8" id="KW-0472">Membrane</keyword>
<dbReference type="Pfam" id="PF02687">
    <property type="entry name" value="FtsX"/>
    <property type="match status" value="1"/>
</dbReference>
<dbReference type="PANTHER" id="PTHR30489">
    <property type="entry name" value="LIPOPROTEIN-RELEASING SYSTEM TRANSMEMBRANE PROTEIN LOLE"/>
    <property type="match status" value="1"/>
</dbReference>
<evidence type="ECO:0000259" key="9">
    <source>
        <dbReference type="Pfam" id="PF02687"/>
    </source>
</evidence>
<dbReference type="InterPro" id="IPR051447">
    <property type="entry name" value="Lipoprotein-release_system"/>
</dbReference>
<proteinExistence type="inferred from homology"/>
<comment type="subcellular location">
    <subcellularLocation>
        <location evidence="1">Cell membrane</location>
        <topology evidence="1">Multi-pass membrane protein</topology>
    </subcellularLocation>
</comment>
<evidence type="ECO:0000259" key="10">
    <source>
        <dbReference type="Pfam" id="PF12704"/>
    </source>
</evidence>
<evidence type="ECO:0000256" key="6">
    <source>
        <dbReference type="ARBA" id="ARBA00022989"/>
    </source>
</evidence>
<keyword evidence="6 8" id="KW-1133">Transmembrane helix</keyword>
<evidence type="ECO:0000313" key="12">
    <source>
        <dbReference type="Proteomes" id="UP001354971"/>
    </source>
</evidence>
<sequence length="435" mass="46838">MAEAKLGGARPFAPFEFVIAMRYLRARRKEGGIALIAIISFLGIMLGVAALIIVLSIMNGFRYELLSQLLGAQSHVYVDVRGLTEREVEEIQGDLIGIPGVLNAGPRFDGQALFTANGQTVGAQVVGIEPADLANIDRISSAPGPGERYGLIAGSFDEFGVGNHGGDTILIGAALARRLSIEPGDEITLLAPNGSSGPFGTVPRRKAYTVGGIFTVGVHQFDQVVTFMPLEQALLFFSQDGPMTIEARVRNPVEIEQTMASVRRAVPSGTTVFDWRDQSLAFYQALQVERFAMRLILSVVILIAALNIITGLVMLVKNKGRDIAILRTMGATRGSVMRVFLLIGMLIGMVGALGGASLGFLFVLNIESIQSMIEVLTGVDPFNPEVYFLTRLPARIDPGEVTFAILFGLFSAFLAALPPAWRAARLDPVEALRYE</sequence>
<keyword evidence="5 8" id="KW-0812">Transmembrane</keyword>
<dbReference type="InterPro" id="IPR011925">
    <property type="entry name" value="LolCE_TM"/>
</dbReference>
<keyword evidence="4" id="KW-1003">Cell membrane</keyword>
<comment type="caution">
    <text evidence="11">The sequence shown here is derived from an EMBL/GenBank/DDBJ whole genome shotgun (WGS) entry which is preliminary data.</text>
</comment>
<dbReference type="Proteomes" id="UP001354971">
    <property type="component" value="Unassembled WGS sequence"/>
</dbReference>
<feature type="domain" description="ABC3 transporter permease C-terminal" evidence="9">
    <location>
        <begin position="295"/>
        <end position="428"/>
    </location>
</feature>
<dbReference type="NCBIfam" id="TIGR02212">
    <property type="entry name" value="lolCE"/>
    <property type="match status" value="1"/>
</dbReference>
<dbReference type="InterPro" id="IPR025857">
    <property type="entry name" value="MacB_PCD"/>
</dbReference>
<evidence type="ECO:0000256" key="3">
    <source>
        <dbReference type="ARBA" id="ARBA00022448"/>
    </source>
</evidence>
<feature type="domain" description="MacB-like periplasmic core" evidence="10">
    <location>
        <begin position="38"/>
        <end position="264"/>
    </location>
</feature>
<reference evidence="11 12" key="1">
    <citation type="submission" date="2024-01" db="EMBL/GenBank/DDBJ databases">
        <title>Hyphobacterium bacterium isolated from marine sediment.</title>
        <authorList>
            <person name="Zhao S."/>
        </authorList>
    </citation>
    <scope>NUCLEOTIDE SEQUENCE [LARGE SCALE GENOMIC DNA]</scope>
    <source>
        <strain evidence="12">HN65</strain>
    </source>
</reference>
<accession>A0ABU7LLS8</accession>